<reference evidence="2 3" key="1">
    <citation type="journal article" date="2015" name="Microbes Environ.">
        <title>An Efficient Strategy Developed for Next-Generation Sequencing of Endosymbiont Genomes Performed Using Crude DNA Isolated from Host Tissues: A Case Study of Blattabacterium cuenoti Inhabiting the Fat Bodies of Cockroaches.</title>
        <authorList>
            <person name="Kinjo Y."/>
            <person name="Saitoh S."/>
            <person name="Tokuda G."/>
        </authorList>
    </citation>
    <scope>NUCLEOTIDE SEQUENCE [LARGE SCALE GENOMIC DNA]</scope>
    <source>
        <strain evidence="2 3">BPAY</strain>
    </source>
</reference>
<sequence length="214" mass="24250">MSLILNLETSTKNCSVSIAKNGICLTSIEECSKEYFHSEKLHTFIQYATSTSGIHLKDLKSVCVSKGPGSYTSLRIGASAARGLCCALNIPLLSVDTLTVMSYKINIKKGFLIPMIHAKSDFFYTSLFNESKKRLNPIRIKKLDDDFFKSISEYKKVHFIIGNISSLKKKKILTTGKRKLLYKTPSAMDMALISYKNFCKKKFHDIEKFIPFYL</sequence>
<feature type="domain" description="Gcp-like" evidence="1">
    <location>
        <begin position="37"/>
        <end position="135"/>
    </location>
</feature>
<keyword evidence="3" id="KW-1185">Reference proteome</keyword>
<dbReference type="PANTHER" id="PTHR11735">
    <property type="entry name" value="TRNA N6-ADENOSINE THREONYLCARBAMOYLTRANSFERASE"/>
    <property type="match status" value="1"/>
</dbReference>
<name>A0ABM7EXX7_9FLAO</name>
<dbReference type="Proteomes" id="UP000217805">
    <property type="component" value="Chromosome"/>
</dbReference>
<dbReference type="RefSeq" id="WP_096377902.1">
    <property type="nucleotide sequence ID" value="NZ_AP014609.1"/>
</dbReference>
<dbReference type="PANTHER" id="PTHR11735:SF11">
    <property type="entry name" value="TRNA THREONYLCARBAMOYLADENOSINE BIOSYNTHESIS PROTEIN TSAB"/>
    <property type="match status" value="1"/>
</dbReference>
<protein>
    <submittedName>
        <fullName evidence="2">Peptidase M22, glycoprotease</fullName>
    </submittedName>
</protein>
<dbReference type="InterPro" id="IPR043129">
    <property type="entry name" value="ATPase_NBD"/>
</dbReference>
<dbReference type="Gene3D" id="3.30.420.40">
    <property type="match status" value="2"/>
</dbReference>
<organism evidence="2 3">
    <name type="scientific">Blattabacterium cuenoti BPAY</name>
    <dbReference type="NCBI Taxonomy" id="1457031"/>
    <lineage>
        <taxon>Bacteria</taxon>
        <taxon>Pseudomonadati</taxon>
        <taxon>Bacteroidota</taxon>
        <taxon>Flavobacteriia</taxon>
        <taxon>Flavobacteriales</taxon>
        <taxon>Blattabacteriaceae</taxon>
        <taxon>Blattabacterium</taxon>
    </lineage>
</organism>
<dbReference type="SUPFAM" id="SSF53067">
    <property type="entry name" value="Actin-like ATPase domain"/>
    <property type="match status" value="1"/>
</dbReference>
<dbReference type="InterPro" id="IPR000905">
    <property type="entry name" value="Gcp-like_dom"/>
</dbReference>
<dbReference type="InterPro" id="IPR022496">
    <property type="entry name" value="T6A_TsaB"/>
</dbReference>
<evidence type="ECO:0000313" key="3">
    <source>
        <dbReference type="Proteomes" id="UP000217805"/>
    </source>
</evidence>
<evidence type="ECO:0000313" key="2">
    <source>
        <dbReference type="EMBL" id="BAR91826.1"/>
    </source>
</evidence>
<accession>A0ABM7EXX7</accession>
<dbReference type="EMBL" id="AP014609">
    <property type="protein sequence ID" value="BAR91826.1"/>
    <property type="molecule type" value="Genomic_DNA"/>
</dbReference>
<proteinExistence type="predicted"/>
<gene>
    <name evidence="2" type="ORF">BPAY_066</name>
</gene>
<dbReference type="Pfam" id="PF00814">
    <property type="entry name" value="TsaD"/>
    <property type="match status" value="1"/>
</dbReference>
<dbReference type="NCBIfam" id="TIGR03725">
    <property type="entry name" value="T6A_YeaZ"/>
    <property type="match status" value="1"/>
</dbReference>
<evidence type="ECO:0000259" key="1">
    <source>
        <dbReference type="Pfam" id="PF00814"/>
    </source>
</evidence>